<protein>
    <submittedName>
        <fullName evidence="1">Uncharacterized protein</fullName>
    </submittedName>
</protein>
<evidence type="ECO:0000313" key="1">
    <source>
        <dbReference type="EMBL" id="KAJ9049011.1"/>
    </source>
</evidence>
<comment type="caution">
    <text evidence="1">The sequence shown here is derived from an EMBL/GenBank/DDBJ whole genome shotgun (WGS) entry which is preliminary data.</text>
</comment>
<organism evidence="1 2">
    <name type="scientific">Entomophthora muscae</name>
    <dbReference type="NCBI Taxonomy" id="34485"/>
    <lineage>
        <taxon>Eukaryota</taxon>
        <taxon>Fungi</taxon>
        <taxon>Fungi incertae sedis</taxon>
        <taxon>Zoopagomycota</taxon>
        <taxon>Entomophthoromycotina</taxon>
        <taxon>Entomophthoromycetes</taxon>
        <taxon>Entomophthorales</taxon>
        <taxon>Entomophthoraceae</taxon>
        <taxon>Entomophthora</taxon>
    </lineage>
</organism>
<dbReference type="EMBL" id="QTSX02007287">
    <property type="protein sequence ID" value="KAJ9049011.1"/>
    <property type="molecule type" value="Genomic_DNA"/>
</dbReference>
<proteinExistence type="predicted"/>
<keyword evidence="2" id="KW-1185">Reference proteome</keyword>
<evidence type="ECO:0000313" key="2">
    <source>
        <dbReference type="Proteomes" id="UP001165960"/>
    </source>
</evidence>
<gene>
    <name evidence="1" type="ORF">DSO57_1028952</name>
</gene>
<name>A0ACC2RG42_9FUNG</name>
<reference evidence="1" key="1">
    <citation type="submission" date="2022-04" db="EMBL/GenBank/DDBJ databases">
        <title>Genome of the entomopathogenic fungus Entomophthora muscae.</title>
        <authorList>
            <person name="Elya C."/>
            <person name="Lovett B.R."/>
            <person name="Lee E."/>
            <person name="Macias A.M."/>
            <person name="Hajek A.E."/>
            <person name="De Bivort B.L."/>
            <person name="Kasson M.T."/>
            <person name="De Fine Licht H.H."/>
            <person name="Stajich J.E."/>
        </authorList>
    </citation>
    <scope>NUCLEOTIDE SEQUENCE</scope>
    <source>
        <strain evidence="1">Berkeley</strain>
    </source>
</reference>
<dbReference type="Proteomes" id="UP001165960">
    <property type="component" value="Unassembled WGS sequence"/>
</dbReference>
<accession>A0ACC2RG42</accession>
<sequence>MIPSLAFYSILTLFSPVLLLFSSLLVSFGALTTFLSMIFLFLLVIKLQINIVIDFVILSTYRASSLMFENLAALCKKLTRPPVSRRRSRDPNTIGLSRKIEKSFLLSSLREINSDSSLA</sequence>